<dbReference type="EMBL" id="CAESGF010000006">
    <property type="protein sequence ID" value="CAB4363517.1"/>
    <property type="molecule type" value="Genomic_DNA"/>
</dbReference>
<evidence type="ECO:0000313" key="3">
    <source>
        <dbReference type="EMBL" id="CAB4363517.1"/>
    </source>
</evidence>
<dbReference type="FunFam" id="3.20.20.140:FF:000005">
    <property type="entry name" value="TatD family hydrolase"/>
    <property type="match status" value="1"/>
</dbReference>
<dbReference type="PANTHER" id="PTHR46124">
    <property type="entry name" value="D-AMINOACYL-TRNA DEACYLASE"/>
    <property type="match status" value="1"/>
</dbReference>
<dbReference type="SUPFAM" id="SSF51556">
    <property type="entry name" value="Metallo-dependent hydrolases"/>
    <property type="match status" value="1"/>
</dbReference>
<organism evidence="6">
    <name type="scientific">freshwater metagenome</name>
    <dbReference type="NCBI Taxonomy" id="449393"/>
    <lineage>
        <taxon>unclassified sequences</taxon>
        <taxon>metagenomes</taxon>
        <taxon>ecological metagenomes</taxon>
    </lineage>
</organism>
<dbReference type="GO" id="GO:0004536">
    <property type="term" value="F:DNA nuclease activity"/>
    <property type="evidence" value="ECO:0007669"/>
    <property type="project" value="InterPro"/>
</dbReference>
<dbReference type="EMBL" id="CAFBMT010000006">
    <property type="protein sequence ID" value="CAB4929641.1"/>
    <property type="molecule type" value="Genomic_DNA"/>
</dbReference>
<dbReference type="NCBIfam" id="TIGR00010">
    <property type="entry name" value="YchF/TatD family DNA exonuclease"/>
    <property type="match status" value="1"/>
</dbReference>
<dbReference type="PIRSF" id="PIRSF005902">
    <property type="entry name" value="DNase_TatD"/>
    <property type="match status" value="1"/>
</dbReference>
<evidence type="ECO:0000313" key="5">
    <source>
        <dbReference type="EMBL" id="CAB4929641.1"/>
    </source>
</evidence>
<dbReference type="Gene3D" id="3.20.20.140">
    <property type="entry name" value="Metal-dependent hydrolases"/>
    <property type="match status" value="1"/>
</dbReference>
<sequence>MIRTAGYVDTHCHLYDQRSKDGTVGLTVDEIITAAHAAGVTTMISVGCDAASTAQAIDVATRHEGIFATAGLHPHEATHGVDTIVPYLDDPRVIAVGECGLDYYYDHSPREQQRDAFAAQIQLAHERDLPLIIHTRDAWADTFDVLAAEGTPPLTIFHCFTGGPDEARQCLSLGAFLSFSGIVTFKTATGLHEAARLCPTDRILAETDSPYLAPVPHRGRTNQPAFVTHVVEALATLRGESIEQVRSATSGNARLAFPGMRP</sequence>
<dbReference type="InterPro" id="IPR001130">
    <property type="entry name" value="TatD-like"/>
</dbReference>
<evidence type="ECO:0000256" key="2">
    <source>
        <dbReference type="ARBA" id="ARBA00022801"/>
    </source>
</evidence>
<evidence type="ECO:0000313" key="4">
    <source>
        <dbReference type="EMBL" id="CAB4719599.1"/>
    </source>
</evidence>
<name>A0A6J7P5P5_9ZZZZ</name>
<dbReference type="GO" id="GO:0016788">
    <property type="term" value="F:hydrolase activity, acting on ester bonds"/>
    <property type="evidence" value="ECO:0007669"/>
    <property type="project" value="InterPro"/>
</dbReference>
<evidence type="ECO:0000256" key="1">
    <source>
        <dbReference type="ARBA" id="ARBA00022723"/>
    </source>
</evidence>
<dbReference type="GO" id="GO:0046872">
    <property type="term" value="F:metal ion binding"/>
    <property type="evidence" value="ECO:0007669"/>
    <property type="project" value="UniProtKB-KW"/>
</dbReference>
<gene>
    <name evidence="4" type="ORF">UFOPK2656_01223</name>
    <name evidence="5" type="ORF">UFOPK3651_01392</name>
    <name evidence="6" type="ORF">UFOPK3931_02083</name>
    <name evidence="3" type="ORF">UFOPK4189_01297</name>
</gene>
<dbReference type="Pfam" id="PF01026">
    <property type="entry name" value="TatD_DNase"/>
    <property type="match status" value="1"/>
</dbReference>
<reference evidence="6" key="1">
    <citation type="submission" date="2020-05" db="EMBL/GenBank/DDBJ databases">
        <authorList>
            <person name="Chiriac C."/>
            <person name="Salcher M."/>
            <person name="Ghai R."/>
            <person name="Kavagutti S V."/>
        </authorList>
    </citation>
    <scope>NUCLEOTIDE SEQUENCE</scope>
</reference>
<dbReference type="GO" id="GO:0005829">
    <property type="term" value="C:cytosol"/>
    <property type="evidence" value="ECO:0007669"/>
    <property type="project" value="TreeGrafter"/>
</dbReference>
<dbReference type="CDD" id="cd01310">
    <property type="entry name" value="TatD_DNAse"/>
    <property type="match status" value="1"/>
</dbReference>
<dbReference type="InterPro" id="IPR032466">
    <property type="entry name" value="Metal_Hydrolase"/>
</dbReference>
<protein>
    <submittedName>
        <fullName evidence="6">Unannotated protein</fullName>
    </submittedName>
</protein>
<accession>A0A6J7P5P5</accession>
<keyword evidence="2" id="KW-0378">Hydrolase</keyword>
<dbReference type="EMBL" id="CAEZYF010000006">
    <property type="protein sequence ID" value="CAB4719599.1"/>
    <property type="molecule type" value="Genomic_DNA"/>
</dbReference>
<dbReference type="AlphaFoldDB" id="A0A6J7P5P5"/>
<dbReference type="InterPro" id="IPR015991">
    <property type="entry name" value="TatD/YcfH-like"/>
</dbReference>
<keyword evidence="1" id="KW-0479">Metal-binding</keyword>
<dbReference type="PANTHER" id="PTHR46124:SF2">
    <property type="entry name" value="D-AMINOACYL-TRNA DEACYLASE"/>
    <property type="match status" value="1"/>
</dbReference>
<proteinExistence type="predicted"/>
<dbReference type="EMBL" id="CAFBOL010000062">
    <property type="protein sequence ID" value="CAB5000278.1"/>
    <property type="molecule type" value="Genomic_DNA"/>
</dbReference>
<evidence type="ECO:0000313" key="6">
    <source>
        <dbReference type="EMBL" id="CAB5000278.1"/>
    </source>
</evidence>